<dbReference type="RefSeq" id="WP_052352069.1">
    <property type="nucleotide sequence ID" value="NZ_CP009149.1"/>
</dbReference>
<gene>
    <name evidence="2" type="ORF">JH146_0580</name>
</gene>
<organism evidence="2 3">
    <name type="scientific">Methanocaldococcus bathoardescens</name>
    <dbReference type="NCBI Taxonomy" id="1301915"/>
    <lineage>
        <taxon>Archaea</taxon>
        <taxon>Methanobacteriati</taxon>
        <taxon>Methanobacteriota</taxon>
        <taxon>Methanomada group</taxon>
        <taxon>Methanococci</taxon>
        <taxon>Methanococcales</taxon>
        <taxon>Methanocaldococcaceae</taxon>
        <taxon>Methanocaldococcus</taxon>
    </lineage>
</organism>
<proteinExistence type="predicted"/>
<dbReference type="KEGG" id="mjh:JH146_0580"/>
<keyword evidence="1" id="KW-1133">Transmembrane helix</keyword>
<evidence type="ECO:0000313" key="2">
    <source>
        <dbReference type="EMBL" id="AIJ05429.1"/>
    </source>
</evidence>
<dbReference type="AlphaFoldDB" id="A0A076LIT8"/>
<feature type="transmembrane region" description="Helical" evidence="1">
    <location>
        <begin position="56"/>
        <end position="82"/>
    </location>
</feature>
<evidence type="ECO:0008006" key="4">
    <source>
        <dbReference type="Google" id="ProtNLM"/>
    </source>
</evidence>
<dbReference type="HOGENOM" id="CLU_151706_0_0_2"/>
<accession>A0A076LIT8</accession>
<dbReference type="STRING" id="1301915.JH146_0580"/>
<feature type="transmembrane region" description="Helical" evidence="1">
    <location>
        <begin position="12"/>
        <end position="44"/>
    </location>
</feature>
<keyword evidence="3" id="KW-1185">Reference proteome</keyword>
<sequence>MKFKSDIMLKPIIIGGVIGGILGSICNCCCIMNLVAGAITAHFIKESGAMLDTESYALAGGISGAIAGVISGILGTIFAMFINIPFASSSEEMMASMGLTMISGVLSIIFGIIFGAIMGAVGAILYLKVKE</sequence>
<feature type="transmembrane region" description="Helical" evidence="1">
    <location>
        <begin position="102"/>
        <end position="127"/>
    </location>
</feature>
<protein>
    <recommendedName>
        <fullName evidence="4">DUF5518 domain-containing protein</fullName>
    </recommendedName>
</protein>
<name>A0A076LIT8_9EURY</name>
<keyword evidence="1" id="KW-0472">Membrane</keyword>
<keyword evidence="1" id="KW-0812">Transmembrane</keyword>
<dbReference type="GeneID" id="24891181"/>
<evidence type="ECO:0000313" key="3">
    <source>
        <dbReference type="Proteomes" id="UP000028781"/>
    </source>
</evidence>
<dbReference type="EMBL" id="CP009149">
    <property type="protein sequence ID" value="AIJ05429.1"/>
    <property type="molecule type" value="Genomic_DNA"/>
</dbReference>
<reference evidence="2 3" key="1">
    <citation type="journal article" date="2015" name="Int. J. Syst. Evol. Microbiol.">
        <title>M ethanocaldococcus bathoardescens sp. nov., a hyperthermophilic methanogen isolated from a volcanically active deep-sea hydrothermal vent.</title>
        <authorList>
            <person name="Stewart L.C."/>
            <person name="Jung J.H."/>
            <person name="Kim Y.T."/>
            <person name="Kwon S.W."/>
            <person name="Park C.S."/>
            <person name="Holden J.F."/>
        </authorList>
    </citation>
    <scope>NUCLEOTIDE SEQUENCE [LARGE SCALE GENOMIC DNA]</scope>
    <source>
        <strain evidence="2 3">JH146</strain>
    </source>
</reference>
<dbReference type="Proteomes" id="UP000028781">
    <property type="component" value="Chromosome"/>
</dbReference>
<evidence type="ECO:0000256" key="1">
    <source>
        <dbReference type="SAM" id="Phobius"/>
    </source>
</evidence>